<dbReference type="AlphaFoldDB" id="A0A932ML46"/>
<keyword evidence="1" id="KW-1133">Transmembrane helix</keyword>
<dbReference type="EMBL" id="JACPUR010000013">
    <property type="protein sequence ID" value="MBI3126774.1"/>
    <property type="molecule type" value="Genomic_DNA"/>
</dbReference>
<gene>
    <name evidence="2" type="ORF">HYZ11_04130</name>
</gene>
<keyword evidence="1" id="KW-0812">Transmembrane</keyword>
<evidence type="ECO:0000313" key="3">
    <source>
        <dbReference type="Proteomes" id="UP000782312"/>
    </source>
</evidence>
<dbReference type="Proteomes" id="UP000782312">
    <property type="component" value="Unassembled WGS sequence"/>
</dbReference>
<comment type="caution">
    <text evidence="2">The sequence shown here is derived from an EMBL/GenBank/DDBJ whole genome shotgun (WGS) entry which is preliminary data.</text>
</comment>
<evidence type="ECO:0000256" key="1">
    <source>
        <dbReference type="SAM" id="Phobius"/>
    </source>
</evidence>
<sequence>MQKGDGLAVILVACGLWAILVILLSTKMIGVLAMLFALSLGGAFFFNWLGDLRGRSAVIGWGAVTIILIASVLIRLFEP</sequence>
<proteinExistence type="predicted"/>
<feature type="transmembrane region" description="Helical" evidence="1">
    <location>
        <begin position="31"/>
        <end position="50"/>
    </location>
</feature>
<feature type="transmembrane region" description="Helical" evidence="1">
    <location>
        <begin position="56"/>
        <end position="77"/>
    </location>
</feature>
<organism evidence="2 3">
    <name type="scientific">Tectimicrobiota bacterium</name>
    <dbReference type="NCBI Taxonomy" id="2528274"/>
    <lineage>
        <taxon>Bacteria</taxon>
        <taxon>Pseudomonadati</taxon>
        <taxon>Nitrospinota/Tectimicrobiota group</taxon>
        <taxon>Candidatus Tectimicrobiota</taxon>
    </lineage>
</organism>
<accession>A0A932ML46</accession>
<feature type="transmembrane region" description="Helical" evidence="1">
    <location>
        <begin position="6"/>
        <end position="24"/>
    </location>
</feature>
<keyword evidence="1" id="KW-0472">Membrane</keyword>
<evidence type="ECO:0000313" key="2">
    <source>
        <dbReference type="EMBL" id="MBI3126774.1"/>
    </source>
</evidence>
<name>A0A932ML46_UNCTE</name>
<protein>
    <submittedName>
        <fullName evidence="2">Uncharacterized protein</fullName>
    </submittedName>
</protein>
<reference evidence="2" key="1">
    <citation type="submission" date="2020-07" db="EMBL/GenBank/DDBJ databases">
        <title>Huge and variable diversity of episymbiotic CPR bacteria and DPANN archaea in groundwater ecosystems.</title>
        <authorList>
            <person name="He C.Y."/>
            <person name="Keren R."/>
            <person name="Whittaker M."/>
            <person name="Farag I.F."/>
            <person name="Doudna J."/>
            <person name="Cate J.H.D."/>
            <person name="Banfield J.F."/>
        </authorList>
    </citation>
    <scope>NUCLEOTIDE SEQUENCE</scope>
    <source>
        <strain evidence="2">NC_groundwater_763_Ag_S-0.2um_68_21</strain>
    </source>
</reference>